<organism evidence="5 6">
    <name type="scientific">Pelolinea submarina</name>
    <dbReference type="NCBI Taxonomy" id="913107"/>
    <lineage>
        <taxon>Bacteria</taxon>
        <taxon>Bacillati</taxon>
        <taxon>Chloroflexota</taxon>
        <taxon>Anaerolineae</taxon>
        <taxon>Anaerolineales</taxon>
        <taxon>Anaerolineaceae</taxon>
        <taxon>Pelolinea</taxon>
    </lineage>
</organism>
<dbReference type="Pfam" id="PF10672">
    <property type="entry name" value="Methyltrans_SAM"/>
    <property type="match status" value="1"/>
</dbReference>
<dbReference type="PANTHER" id="PTHR43042:SF2">
    <property type="entry name" value="SAM-DEPENDENT METHYLTRANSFERASE"/>
    <property type="match status" value="1"/>
</dbReference>
<evidence type="ECO:0000256" key="2">
    <source>
        <dbReference type="ARBA" id="ARBA00022679"/>
    </source>
</evidence>
<evidence type="ECO:0000259" key="4">
    <source>
        <dbReference type="Pfam" id="PF10672"/>
    </source>
</evidence>
<gene>
    <name evidence="5" type="ORF">DFR64_1142</name>
</gene>
<comment type="caution">
    <text evidence="5">The sequence shown here is derived from an EMBL/GenBank/DDBJ whole genome shotgun (WGS) entry which is preliminary data.</text>
</comment>
<keyword evidence="3" id="KW-0949">S-adenosyl-L-methionine</keyword>
<evidence type="ECO:0000256" key="3">
    <source>
        <dbReference type="ARBA" id="ARBA00022691"/>
    </source>
</evidence>
<feature type="domain" description="S-adenosylmethionine-dependent methyltransferase" evidence="4">
    <location>
        <begin position="73"/>
        <end position="213"/>
    </location>
</feature>
<keyword evidence="6" id="KW-1185">Reference proteome</keyword>
<dbReference type="AlphaFoldDB" id="A0A347ZS90"/>
<dbReference type="SUPFAM" id="SSF53335">
    <property type="entry name" value="S-adenosyl-L-methionine-dependent methyltransferases"/>
    <property type="match status" value="1"/>
</dbReference>
<dbReference type="GO" id="GO:0032259">
    <property type="term" value="P:methylation"/>
    <property type="evidence" value="ECO:0007669"/>
    <property type="project" value="UniProtKB-KW"/>
</dbReference>
<proteinExistence type="predicted"/>
<dbReference type="InterPro" id="IPR019614">
    <property type="entry name" value="SAM-dep_methyl-trfase"/>
</dbReference>
<evidence type="ECO:0000313" key="6">
    <source>
        <dbReference type="Proteomes" id="UP000256388"/>
    </source>
</evidence>
<sequence>MAHNNKQEPLHATTAGWKDYEILDSGNAQKLERFGALKLTRFEPQAIWKPALPLSEWQNTDAVFRLEKGKQSGEWQFKQDFPKEWTIDLSGLIVELRIHNSRHIGIFPEQLPGWLWIEEQIRSAQSSPKVLNLFGYTGVASLFAARAGAEVTHVDASRASVKWAQQNQQLSGLAEKPIRWIVDDAFKFVEREVRRGNRYDGILLDPPRFGRGPKGEVWKFEKTVQELLQACRNILSPQPLFFYLTAYDVQNEPFELYRWVNDALRAFKGQTEYGWMVQQEKSAGRKINQSMFVRWRRN</sequence>
<dbReference type="Proteomes" id="UP000256388">
    <property type="component" value="Unassembled WGS sequence"/>
</dbReference>
<dbReference type="InterPro" id="IPR013780">
    <property type="entry name" value="Glyco_hydro_b"/>
</dbReference>
<accession>A0A347ZS90</accession>
<name>A0A347ZS90_9CHLR</name>
<dbReference type="EMBL" id="QUMS01000001">
    <property type="protein sequence ID" value="REG11264.1"/>
    <property type="molecule type" value="Genomic_DNA"/>
</dbReference>
<dbReference type="Gene3D" id="3.40.50.150">
    <property type="entry name" value="Vaccinia Virus protein VP39"/>
    <property type="match status" value="1"/>
</dbReference>
<evidence type="ECO:0000256" key="1">
    <source>
        <dbReference type="ARBA" id="ARBA00022603"/>
    </source>
</evidence>
<dbReference type="InterPro" id="IPR029063">
    <property type="entry name" value="SAM-dependent_MTases_sf"/>
</dbReference>
<protein>
    <submittedName>
        <fullName evidence="5">23S rRNA (Cytosine1962-C5)-methyltransferase</fullName>
    </submittedName>
</protein>
<dbReference type="PANTHER" id="PTHR43042">
    <property type="entry name" value="SAM-DEPENDENT METHYLTRANSFERASE"/>
    <property type="match status" value="1"/>
</dbReference>
<dbReference type="RefSeq" id="WP_116224402.1">
    <property type="nucleotide sequence ID" value="NZ_AP018437.1"/>
</dbReference>
<keyword evidence="2 5" id="KW-0808">Transferase</keyword>
<dbReference type="OrthoDB" id="9805492at2"/>
<dbReference type="GO" id="GO:0008168">
    <property type="term" value="F:methyltransferase activity"/>
    <property type="evidence" value="ECO:0007669"/>
    <property type="project" value="UniProtKB-KW"/>
</dbReference>
<dbReference type="Gene3D" id="2.60.40.1180">
    <property type="entry name" value="Golgi alpha-mannosidase II"/>
    <property type="match status" value="1"/>
</dbReference>
<evidence type="ECO:0000313" key="5">
    <source>
        <dbReference type="EMBL" id="REG11264.1"/>
    </source>
</evidence>
<keyword evidence="1 5" id="KW-0489">Methyltransferase</keyword>
<reference evidence="5 6" key="1">
    <citation type="submission" date="2018-08" db="EMBL/GenBank/DDBJ databases">
        <title>Genomic Encyclopedia of Type Strains, Phase IV (KMG-IV): sequencing the most valuable type-strain genomes for metagenomic binning, comparative biology and taxonomic classification.</title>
        <authorList>
            <person name="Goeker M."/>
        </authorList>
    </citation>
    <scope>NUCLEOTIDE SEQUENCE [LARGE SCALE GENOMIC DNA]</scope>
    <source>
        <strain evidence="5 6">DSM 23923</strain>
    </source>
</reference>
<dbReference type="CDD" id="cd02440">
    <property type="entry name" value="AdoMet_MTases"/>
    <property type="match status" value="1"/>
</dbReference>